<dbReference type="Pfam" id="PF04675">
    <property type="entry name" value="DNA_ligase_A_N"/>
    <property type="match status" value="1"/>
</dbReference>
<evidence type="ECO:0000313" key="17">
    <source>
        <dbReference type="EMBL" id="EPY36986.1"/>
    </source>
</evidence>
<dbReference type="GO" id="GO:0003910">
    <property type="term" value="F:DNA ligase (ATP) activity"/>
    <property type="evidence" value="ECO:0007669"/>
    <property type="project" value="UniProtKB-EC"/>
</dbReference>
<dbReference type="Proteomes" id="UP000015354">
    <property type="component" value="Unassembled WGS sequence"/>
</dbReference>
<evidence type="ECO:0000256" key="5">
    <source>
        <dbReference type="ARBA" id="ARBA00022705"/>
    </source>
</evidence>
<name>S9WCX8_9TRYP</name>
<evidence type="ECO:0000256" key="8">
    <source>
        <dbReference type="ARBA" id="ARBA00022840"/>
    </source>
</evidence>
<keyword evidence="6 14" id="KW-0547">Nucleotide-binding</keyword>
<evidence type="ECO:0000256" key="2">
    <source>
        <dbReference type="ARBA" id="ARBA00007572"/>
    </source>
</evidence>
<dbReference type="Gene3D" id="2.40.50.140">
    <property type="entry name" value="Nucleic acid-binding proteins"/>
    <property type="match status" value="1"/>
</dbReference>
<keyword evidence="10 14" id="KW-0234">DNA repair</keyword>
<keyword evidence="4" id="KW-0132">Cell division</keyword>
<evidence type="ECO:0000256" key="4">
    <source>
        <dbReference type="ARBA" id="ARBA00022618"/>
    </source>
</evidence>
<dbReference type="GO" id="GO:0006281">
    <property type="term" value="P:DNA repair"/>
    <property type="evidence" value="ECO:0007669"/>
    <property type="project" value="UniProtKB-KW"/>
</dbReference>
<dbReference type="CDD" id="cd07969">
    <property type="entry name" value="OBF_DNA_ligase_I"/>
    <property type="match status" value="1"/>
</dbReference>
<evidence type="ECO:0000259" key="16">
    <source>
        <dbReference type="PROSITE" id="PS50160"/>
    </source>
</evidence>
<gene>
    <name evidence="17" type="ORF">STCU_00307</name>
</gene>
<dbReference type="InterPro" id="IPR016059">
    <property type="entry name" value="DNA_ligase_ATP-dep_CS"/>
</dbReference>
<dbReference type="FunFam" id="2.40.50.140:FF:000062">
    <property type="entry name" value="DNA ligase"/>
    <property type="match status" value="1"/>
</dbReference>
<comment type="subcellular location">
    <subcellularLocation>
        <location evidence="1">Nucleus</location>
    </subcellularLocation>
</comment>
<dbReference type="Gene3D" id="3.30.470.30">
    <property type="entry name" value="DNA ligase/mRNA capping enzyme"/>
    <property type="match status" value="1"/>
</dbReference>
<dbReference type="GO" id="GO:0005634">
    <property type="term" value="C:nucleus"/>
    <property type="evidence" value="ECO:0007669"/>
    <property type="project" value="UniProtKB-SubCell"/>
</dbReference>
<evidence type="ECO:0000256" key="9">
    <source>
        <dbReference type="ARBA" id="ARBA00023172"/>
    </source>
</evidence>
<feature type="domain" description="ATP-dependent DNA ligase family profile" evidence="16">
    <location>
        <begin position="401"/>
        <end position="537"/>
    </location>
</feature>
<dbReference type="GO" id="GO:0051301">
    <property type="term" value="P:cell division"/>
    <property type="evidence" value="ECO:0007669"/>
    <property type="project" value="UniProtKB-KW"/>
</dbReference>
<keyword evidence="7 14" id="KW-0227">DNA damage</keyword>
<dbReference type="FunFam" id="1.10.3260.10:FF:000013">
    <property type="entry name" value="DNA ligase"/>
    <property type="match status" value="1"/>
</dbReference>
<dbReference type="SUPFAM" id="SSF56091">
    <property type="entry name" value="DNA ligase/mRNA capping enzyme, catalytic domain"/>
    <property type="match status" value="1"/>
</dbReference>
<keyword evidence="3 14" id="KW-0436">Ligase</keyword>
<keyword evidence="8 14" id="KW-0067">ATP-binding</keyword>
<dbReference type="GO" id="GO:0006273">
    <property type="term" value="P:lagging strand elongation"/>
    <property type="evidence" value="ECO:0007669"/>
    <property type="project" value="TreeGrafter"/>
</dbReference>
<dbReference type="InterPro" id="IPR012308">
    <property type="entry name" value="DNA_ligase_ATP-dep_N"/>
</dbReference>
<comment type="caution">
    <text evidence="17">The sequence shown here is derived from an EMBL/GenBank/DDBJ whole genome shotgun (WGS) entry which is preliminary data.</text>
</comment>
<accession>S9WCX8</accession>
<dbReference type="InterPro" id="IPR050191">
    <property type="entry name" value="ATP-dep_DNA_ligase"/>
</dbReference>
<dbReference type="PROSITE" id="PS50160">
    <property type="entry name" value="DNA_LIGASE_A3"/>
    <property type="match status" value="1"/>
</dbReference>
<dbReference type="GO" id="GO:0005739">
    <property type="term" value="C:mitochondrion"/>
    <property type="evidence" value="ECO:0007669"/>
    <property type="project" value="TreeGrafter"/>
</dbReference>
<evidence type="ECO:0000256" key="13">
    <source>
        <dbReference type="ARBA" id="ARBA00034003"/>
    </source>
</evidence>
<dbReference type="InterPro" id="IPR036599">
    <property type="entry name" value="DNA_ligase_N_sf"/>
</dbReference>
<evidence type="ECO:0000313" key="18">
    <source>
        <dbReference type="Proteomes" id="UP000015354"/>
    </source>
</evidence>
<dbReference type="EMBL" id="ATMH01000307">
    <property type="protein sequence ID" value="EPY36986.1"/>
    <property type="molecule type" value="Genomic_DNA"/>
</dbReference>
<dbReference type="OrthoDB" id="206088at2759"/>
<evidence type="ECO:0000256" key="15">
    <source>
        <dbReference type="RuleBase" id="RU004196"/>
    </source>
</evidence>
<dbReference type="PANTHER" id="PTHR45674">
    <property type="entry name" value="DNA LIGASE 1/3 FAMILY MEMBER"/>
    <property type="match status" value="1"/>
</dbReference>
<comment type="similarity">
    <text evidence="2 15">Belongs to the ATP-dependent DNA ligase family.</text>
</comment>
<evidence type="ECO:0000256" key="3">
    <source>
        <dbReference type="ARBA" id="ARBA00022598"/>
    </source>
</evidence>
<dbReference type="PROSITE" id="PS00697">
    <property type="entry name" value="DNA_LIGASE_A1"/>
    <property type="match status" value="1"/>
</dbReference>
<keyword evidence="9 14" id="KW-0233">DNA recombination</keyword>
<keyword evidence="18" id="KW-1185">Reference proteome</keyword>
<dbReference type="PANTHER" id="PTHR45674:SF4">
    <property type="entry name" value="DNA LIGASE 1"/>
    <property type="match status" value="1"/>
</dbReference>
<dbReference type="CDD" id="cd07900">
    <property type="entry name" value="Adenylation_DNA_ligase_I_Euk"/>
    <property type="match status" value="1"/>
</dbReference>
<dbReference type="SUPFAM" id="SSF117018">
    <property type="entry name" value="ATP-dependent DNA ligase DNA-binding domain"/>
    <property type="match status" value="1"/>
</dbReference>
<evidence type="ECO:0000256" key="14">
    <source>
        <dbReference type="RuleBase" id="RU000617"/>
    </source>
</evidence>
<evidence type="ECO:0000256" key="1">
    <source>
        <dbReference type="ARBA" id="ARBA00004123"/>
    </source>
</evidence>
<keyword evidence="12" id="KW-0131">Cell cycle</keyword>
<evidence type="ECO:0000256" key="12">
    <source>
        <dbReference type="ARBA" id="ARBA00023306"/>
    </source>
</evidence>
<dbReference type="Gene3D" id="1.10.3260.10">
    <property type="entry name" value="DNA ligase, ATP-dependent, N-terminal domain"/>
    <property type="match status" value="1"/>
</dbReference>
<proteinExistence type="inferred from homology"/>
<dbReference type="Gene3D" id="3.30.1490.70">
    <property type="match status" value="1"/>
</dbReference>
<dbReference type="PROSITE" id="PS00333">
    <property type="entry name" value="DNA_LIGASE_A2"/>
    <property type="match status" value="1"/>
</dbReference>
<reference evidence="17 18" key="1">
    <citation type="journal article" date="2013" name="PLoS ONE">
        <title>Predicting the Proteins of Angomonas deanei, Strigomonas culicis and Their Respective Endosymbionts Reveals New Aspects of the Trypanosomatidae Family.</title>
        <authorList>
            <person name="Motta M.C."/>
            <person name="Martins A.C."/>
            <person name="de Souza S.S."/>
            <person name="Catta-Preta C.M."/>
            <person name="Silva R."/>
            <person name="Klein C.C."/>
            <person name="de Almeida L.G."/>
            <person name="de Lima Cunha O."/>
            <person name="Ciapina L.P."/>
            <person name="Brocchi M."/>
            <person name="Colabardini A.C."/>
            <person name="de Araujo Lima B."/>
            <person name="Machado C.R."/>
            <person name="de Almeida Soares C.M."/>
            <person name="Probst C.M."/>
            <person name="de Menezes C.B."/>
            <person name="Thompson C.E."/>
            <person name="Bartholomeu D.C."/>
            <person name="Gradia D.F."/>
            <person name="Pavoni D.P."/>
            <person name="Grisard E.C."/>
            <person name="Fantinatti-Garboggini F."/>
            <person name="Marchini F.K."/>
            <person name="Rodrigues-Luiz G.F."/>
            <person name="Wagner G."/>
            <person name="Goldman G.H."/>
            <person name="Fietto J.L."/>
            <person name="Elias M.C."/>
            <person name="Goldman M.H."/>
            <person name="Sagot M.F."/>
            <person name="Pereira M."/>
            <person name="Stoco P.H."/>
            <person name="de Mendonca-Neto R.P."/>
            <person name="Teixeira S.M."/>
            <person name="Maciel T.E."/>
            <person name="de Oliveira Mendes T.A."/>
            <person name="Urmenyi T.P."/>
            <person name="de Souza W."/>
            <person name="Schenkman S."/>
            <person name="de Vasconcelos A.T."/>
        </authorList>
    </citation>
    <scope>NUCLEOTIDE SEQUENCE [LARGE SCALE GENOMIC DNA]</scope>
</reference>
<dbReference type="NCBIfam" id="TIGR00574">
    <property type="entry name" value="dnl1"/>
    <property type="match status" value="1"/>
</dbReference>
<dbReference type="EC" id="6.5.1.1" evidence="14"/>
<dbReference type="GO" id="GO:0071897">
    <property type="term" value="P:DNA biosynthetic process"/>
    <property type="evidence" value="ECO:0007669"/>
    <property type="project" value="InterPro"/>
</dbReference>
<keyword evidence="11" id="KW-0539">Nucleus</keyword>
<evidence type="ECO:0000256" key="11">
    <source>
        <dbReference type="ARBA" id="ARBA00023242"/>
    </source>
</evidence>
<dbReference type="GO" id="GO:0005524">
    <property type="term" value="F:ATP binding"/>
    <property type="evidence" value="ECO:0007669"/>
    <property type="project" value="UniProtKB-KW"/>
</dbReference>
<dbReference type="InterPro" id="IPR000977">
    <property type="entry name" value="DNA_ligase_ATP-dep"/>
</dbReference>
<dbReference type="AlphaFoldDB" id="S9WCX8"/>
<dbReference type="InterPro" id="IPR012310">
    <property type="entry name" value="DNA_ligase_ATP-dep_cent"/>
</dbReference>
<dbReference type="InterPro" id="IPR012340">
    <property type="entry name" value="NA-bd_OB-fold"/>
</dbReference>
<keyword evidence="5" id="KW-0235">DNA replication</keyword>
<sequence length="665" mass="73497">MEPPSVTSMAKLLQEPFDPMSCVANVWPAPTPGAQDTVPYAAVVDAMVDISATSSRLECVKILTRLLLAVITRAPADLIAVFYLVINKQAPQHEGVELGIGDALLLKVVSECCGMTEARVKEAYQQTGDLAEIAQNNKQKQATLVQPKPLSAKTVFQSFKQMALMSGKDVMRRRTDTIKKLVRDAQGAEVNLLIRALQQKMRIGLAEPSALAALGYAFALQFLGARCAVMTLDDLQNALNIAASTLARIFYEVPSIDIVLPAVLSHGFLLLVPRSSVFARHQRDLSIRPGLPVKPQLAHPTSGISVVLDRFNERKFTSEYKYDGERAQIHYENGKIHVFSRNSETHTDKYPDVVSVLPSVFEKATVTSFIIDSEVVAVSPETGALQAFQVLQHRGRKNIAEKDVTIPVCIFAFDILYLNGEPLLDRSLEQRRAVLYQIFTPLPGKFAFATHLDSDNVEDIQKFLDQSIAAGCEGLMIKTLEEEATYTPAKRSHFWLKLKKDYMDGVTDTLDLVPIGAFYGKGKRAGVLGGFLLACYDAESDEYQSICKIGTGFQDEALEKLTGELRPSFTAEKPRYYRAETAGVDVWLIESQVWEIKAADLSISPVHYAAIGLVDPAKGIALRFPRYVRTREDKKPCDCTAAQQVAEMYRSQSLAIQKEDVVVSE</sequence>
<evidence type="ECO:0000256" key="6">
    <source>
        <dbReference type="ARBA" id="ARBA00022741"/>
    </source>
</evidence>
<dbReference type="Pfam" id="PF01068">
    <property type="entry name" value="DNA_ligase_A_M"/>
    <property type="match status" value="1"/>
</dbReference>
<dbReference type="FunFam" id="3.30.470.30:FF:000002">
    <property type="entry name" value="DNA ligase"/>
    <property type="match status" value="1"/>
</dbReference>
<dbReference type="GO" id="GO:0006310">
    <property type="term" value="P:DNA recombination"/>
    <property type="evidence" value="ECO:0007669"/>
    <property type="project" value="UniProtKB-KW"/>
</dbReference>
<protein>
    <recommendedName>
        <fullName evidence="14">DNA ligase</fullName>
        <ecNumber evidence="14">6.5.1.1</ecNumber>
    </recommendedName>
</protein>
<evidence type="ECO:0000256" key="7">
    <source>
        <dbReference type="ARBA" id="ARBA00022763"/>
    </source>
</evidence>
<dbReference type="GO" id="GO:0003677">
    <property type="term" value="F:DNA binding"/>
    <property type="evidence" value="ECO:0007669"/>
    <property type="project" value="InterPro"/>
</dbReference>
<dbReference type="InterPro" id="IPR012309">
    <property type="entry name" value="DNA_ligase_ATP-dep_C"/>
</dbReference>
<comment type="catalytic activity">
    <reaction evidence="13 14">
        <text>ATP + (deoxyribonucleotide)n-3'-hydroxyl + 5'-phospho-(deoxyribonucleotide)m = (deoxyribonucleotide)n+m + AMP + diphosphate.</text>
        <dbReference type="EC" id="6.5.1.1"/>
    </reaction>
</comment>
<organism evidence="17 18">
    <name type="scientific">Strigomonas culicis</name>
    <dbReference type="NCBI Taxonomy" id="28005"/>
    <lineage>
        <taxon>Eukaryota</taxon>
        <taxon>Discoba</taxon>
        <taxon>Euglenozoa</taxon>
        <taxon>Kinetoplastea</taxon>
        <taxon>Metakinetoplastina</taxon>
        <taxon>Trypanosomatida</taxon>
        <taxon>Trypanosomatidae</taxon>
        <taxon>Strigomonadinae</taxon>
        <taxon>Strigomonas</taxon>
    </lineage>
</organism>
<dbReference type="SUPFAM" id="SSF50249">
    <property type="entry name" value="Nucleic acid-binding proteins"/>
    <property type="match status" value="1"/>
</dbReference>
<dbReference type="Pfam" id="PF04679">
    <property type="entry name" value="DNA_ligase_A_C"/>
    <property type="match status" value="1"/>
</dbReference>
<evidence type="ECO:0000256" key="10">
    <source>
        <dbReference type="ARBA" id="ARBA00023204"/>
    </source>
</evidence>